<sequence length="115" mass="13580">MSAVEQCLRLTKAIYSVLLNGKKESREEWINQVNALFDEREELFPQISEPFSPEEREMGNQIISLNSRIQELLATNHLHLQDEMSSLRSKKTNMKKYINPYDQVNRDGTFYDKRN</sequence>
<keyword evidence="4" id="KW-0143">Chaperone</keyword>
<dbReference type="PATRIC" id="fig|220754.4.peg.3384"/>
<gene>
    <name evidence="8" type="ORF">KR50_33700</name>
</gene>
<keyword evidence="2" id="KW-0963">Cytoplasm</keyword>
<dbReference type="RefSeq" id="WP_041061120.1">
    <property type="nucleotide sequence ID" value="NZ_JXRR01000022.1"/>
</dbReference>
<dbReference type="OrthoDB" id="2353131at2"/>
<comment type="caution">
    <text evidence="8">The sequence shown here is derived from an EMBL/GenBank/DDBJ whole genome shotgun (WGS) entry which is preliminary data.</text>
</comment>
<evidence type="ECO:0000256" key="7">
    <source>
        <dbReference type="ARBA" id="ARBA00093797"/>
    </source>
</evidence>
<name>A0A0C2V1M4_9BACL</name>
<reference evidence="8 9" key="1">
    <citation type="submission" date="2015-01" db="EMBL/GenBank/DDBJ databases">
        <title>Jeotgalibacillus campisalis genome sequencing.</title>
        <authorList>
            <person name="Goh K.M."/>
            <person name="Chan K.-G."/>
            <person name="Yaakop A.S."/>
            <person name="Ee R."/>
            <person name="Gan H.M."/>
            <person name="Chan C.S."/>
        </authorList>
    </citation>
    <scope>NUCLEOTIDE SEQUENCE [LARGE SCALE GENOMIC DNA]</scope>
    <source>
        <strain evidence="8 9">SF-57</strain>
    </source>
</reference>
<evidence type="ECO:0000313" key="8">
    <source>
        <dbReference type="EMBL" id="KIL42967.1"/>
    </source>
</evidence>
<comment type="function">
    <text evidence="5">May act as an export chaperone for the filament capping protein FliD.</text>
</comment>
<evidence type="ECO:0000256" key="2">
    <source>
        <dbReference type="ARBA" id="ARBA00022490"/>
    </source>
</evidence>
<dbReference type="AlphaFoldDB" id="A0A0C2V1M4"/>
<evidence type="ECO:0000256" key="3">
    <source>
        <dbReference type="ARBA" id="ARBA00022795"/>
    </source>
</evidence>
<dbReference type="Pfam" id="PF05400">
    <property type="entry name" value="FliT"/>
    <property type="match status" value="1"/>
</dbReference>
<dbReference type="Proteomes" id="UP000031972">
    <property type="component" value="Unassembled WGS sequence"/>
</dbReference>
<dbReference type="EMBL" id="JXRR01000022">
    <property type="protein sequence ID" value="KIL42967.1"/>
    <property type="molecule type" value="Genomic_DNA"/>
</dbReference>
<accession>A0A0C2V1M4</accession>
<dbReference type="InterPro" id="IPR008622">
    <property type="entry name" value="FliT"/>
</dbReference>
<keyword evidence="3" id="KW-1005">Bacterial flagellum biogenesis</keyword>
<organism evidence="8 9">
    <name type="scientific">Jeotgalibacillus campisalis</name>
    <dbReference type="NCBI Taxonomy" id="220754"/>
    <lineage>
        <taxon>Bacteria</taxon>
        <taxon>Bacillati</taxon>
        <taxon>Bacillota</taxon>
        <taxon>Bacilli</taxon>
        <taxon>Bacillales</taxon>
        <taxon>Caryophanaceae</taxon>
        <taxon>Jeotgalibacillus</taxon>
    </lineage>
</organism>
<protein>
    <recommendedName>
        <fullName evidence="7">Flagellar protein FliT</fullName>
    </recommendedName>
</protein>
<proteinExistence type="inferred from homology"/>
<comment type="similarity">
    <text evidence="6">Belongs to the bacillales FliT family.</text>
</comment>
<comment type="subcellular location">
    <subcellularLocation>
        <location evidence="1">Cytoplasm</location>
        <location evidence="1">Cytosol</location>
    </subcellularLocation>
</comment>
<evidence type="ECO:0000313" key="9">
    <source>
        <dbReference type="Proteomes" id="UP000031972"/>
    </source>
</evidence>
<evidence type="ECO:0000256" key="6">
    <source>
        <dbReference type="ARBA" id="ARBA00093785"/>
    </source>
</evidence>
<evidence type="ECO:0000256" key="5">
    <source>
        <dbReference type="ARBA" id="ARBA00093765"/>
    </source>
</evidence>
<evidence type="ECO:0000256" key="1">
    <source>
        <dbReference type="ARBA" id="ARBA00004514"/>
    </source>
</evidence>
<evidence type="ECO:0000256" key="4">
    <source>
        <dbReference type="ARBA" id="ARBA00023186"/>
    </source>
</evidence>
<keyword evidence="9" id="KW-1185">Reference proteome</keyword>